<reference evidence="1" key="1">
    <citation type="submission" date="2019-11" db="EMBL/GenBank/DDBJ databases">
        <title>Microbial mats filling the niche in hypersaline microbial mats.</title>
        <authorList>
            <person name="Wong H.L."/>
            <person name="Macleod F.I."/>
            <person name="White R.A. III"/>
            <person name="Burns B.P."/>
        </authorList>
    </citation>
    <scope>NUCLEOTIDE SEQUENCE</scope>
    <source>
        <strain evidence="1">Rbin_158</strain>
    </source>
</reference>
<evidence type="ECO:0000313" key="1">
    <source>
        <dbReference type="EMBL" id="MBD3327100.1"/>
    </source>
</evidence>
<organism evidence="1 2">
    <name type="scientific">candidate division KSB3 bacterium</name>
    <dbReference type="NCBI Taxonomy" id="2044937"/>
    <lineage>
        <taxon>Bacteria</taxon>
        <taxon>candidate division KSB3</taxon>
    </lineage>
</organism>
<feature type="non-terminal residue" evidence="1">
    <location>
        <position position="307"/>
    </location>
</feature>
<sequence>MTPPNIPNHPPAASDHPASLAESYLEIACDNLPVVNQALRDYGTTSLSAYLPTLLSDAYPSYQPRDDLLTVVYQYAASLLGSPIASRAVEDLARHPVVLTNHHGVDYFSQSVQGSLLFALPRLCGSLRATTVPVFSCGIVPLRSLTYPRGLLIYQGNDHTIERLPRRLPLFSKQFRTKMVSAVPAFDTRMVNKAEKRSHRMMKTGQIASRLAPTFQTIFQEDYRAEPVTTLPSYSDQSVVVNARMWRRLFAELSNVPELVYLEQENIVAALLEADVANPRSLAWGVLFDPKLRESILEALDGLPGCW</sequence>
<dbReference type="AlphaFoldDB" id="A0A9D5JZP0"/>
<evidence type="ECO:0000313" key="2">
    <source>
        <dbReference type="Proteomes" id="UP000649604"/>
    </source>
</evidence>
<comment type="caution">
    <text evidence="1">The sequence shown here is derived from an EMBL/GenBank/DDBJ whole genome shotgun (WGS) entry which is preliminary data.</text>
</comment>
<dbReference type="EMBL" id="WJJP01000686">
    <property type="protein sequence ID" value="MBD3327100.1"/>
    <property type="molecule type" value="Genomic_DNA"/>
</dbReference>
<proteinExistence type="predicted"/>
<dbReference type="Proteomes" id="UP000649604">
    <property type="component" value="Unassembled WGS sequence"/>
</dbReference>
<accession>A0A9D5JZP0</accession>
<protein>
    <submittedName>
        <fullName evidence="1">Uncharacterized protein</fullName>
    </submittedName>
</protein>
<name>A0A9D5JZP0_9BACT</name>
<gene>
    <name evidence="1" type="ORF">GF339_21110</name>
</gene>